<evidence type="ECO:0000313" key="4">
    <source>
        <dbReference type="EMBL" id="CAK9179961.1"/>
    </source>
</evidence>
<evidence type="ECO:0000313" key="5">
    <source>
        <dbReference type="Proteomes" id="UP001642360"/>
    </source>
</evidence>
<feature type="repeat" description="PPR" evidence="3">
    <location>
        <begin position="359"/>
        <end position="389"/>
    </location>
</feature>
<dbReference type="PROSITE" id="PS51375">
    <property type="entry name" value="PPR"/>
    <property type="match status" value="6"/>
</dbReference>
<dbReference type="FunFam" id="1.25.40.10:FF:001180">
    <property type="entry name" value="Pentatricopeptide repeat-containing protein At2g03380, mitochondrial"/>
    <property type="match status" value="1"/>
</dbReference>
<dbReference type="Pfam" id="PF01535">
    <property type="entry name" value="PPR"/>
    <property type="match status" value="5"/>
</dbReference>
<evidence type="ECO:0008006" key="6">
    <source>
        <dbReference type="Google" id="ProtNLM"/>
    </source>
</evidence>
<evidence type="ECO:0000256" key="1">
    <source>
        <dbReference type="ARBA" id="ARBA00022737"/>
    </source>
</evidence>
<accession>A0ABC8UG39</accession>
<comment type="caution">
    <text evidence="4">The sequence shown here is derived from an EMBL/GenBank/DDBJ whole genome shotgun (WGS) entry which is preliminary data.</text>
</comment>
<dbReference type="InterPro" id="IPR046848">
    <property type="entry name" value="E_motif"/>
</dbReference>
<name>A0ABC8UG39_9AQUA</name>
<gene>
    <name evidence="4" type="ORF">ILEXP_LOCUS49906</name>
</gene>
<dbReference type="FunFam" id="1.25.40.10:FF:000393">
    <property type="entry name" value="Pentatricopeptide repeat-containing protein At1g20230"/>
    <property type="match status" value="2"/>
</dbReference>
<dbReference type="Pfam" id="PF13041">
    <property type="entry name" value="PPR_2"/>
    <property type="match status" value="3"/>
</dbReference>
<feature type="repeat" description="PPR" evidence="3">
    <location>
        <begin position="223"/>
        <end position="257"/>
    </location>
</feature>
<feature type="repeat" description="PPR" evidence="3">
    <location>
        <begin position="258"/>
        <end position="292"/>
    </location>
</feature>
<protein>
    <recommendedName>
        <fullName evidence="6">Pentatricopeptide repeat-containing protein</fullName>
    </recommendedName>
</protein>
<dbReference type="EMBL" id="CAUOFW020007613">
    <property type="protein sequence ID" value="CAK9179961.1"/>
    <property type="molecule type" value="Genomic_DNA"/>
</dbReference>
<keyword evidence="1" id="KW-0677">Repeat</keyword>
<feature type="repeat" description="PPR" evidence="3">
    <location>
        <begin position="398"/>
        <end position="432"/>
    </location>
</feature>
<dbReference type="Gene3D" id="1.25.40.10">
    <property type="entry name" value="Tetratricopeptide repeat domain"/>
    <property type="match status" value="4"/>
</dbReference>
<evidence type="ECO:0000256" key="2">
    <source>
        <dbReference type="ARBA" id="ARBA00061659"/>
    </source>
</evidence>
<dbReference type="PANTHER" id="PTHR47926:SF389">
    <property type="entry name" value="PENTATRICOPEPTIDE PROTEIN-RELATED"/>
    <property type="match status" value="1"/>
</dbReference>
<dbReference type="FunFam" id="1.25.40.10:FF:000280">
    <property type="entry name" value="Pentatricopeptide repeat-containing protein"/>
    <property type="match status" value="1"/>
</dbReference>
<feature type="repeat" description="PPR" evidence="3">
    <location>
        <begin position="122"/>
        <end position="156"/>
    </location>
</feature>
<dbReference type="FunFam" id="1.25.40.10:FF:000031">
    <property type="entry name" value="Pentatricopeptide repeat-containing protein mitochondrial"/>
    <property type="match status" value="1"/>
</dbReference>
<organism evidence="4 5">
    <name type="scientific">Ilex paraguariensis</name>
    <name type="common">yerba mate</name>
    <dbReference type="NCBI Taxonomy" id="185542"/>
    <lineage>
        <taxon>Eukaryota</taxon>
        <taxon>Viridiplantae</taxon>
        <taxon>Streptophyta</taxon>
        <taxon>Embryophyta</taxon>
        <taxon>Tracheophyta</taxon>
        <taxon>Spermatophyta</taxon>
        <taxon>Magnoliopsida</taxon>
        <taxon>eudicotyledons</taxon>
        <taxon>Gunneridae</taxon>
        <taxon>Pentapetalae</taxon>
        <taxon>asterids</taxon>
        <taxon>campanulids</taxon>
        <taxon>Aquifoliales</taxon>
        <taxon>Aquifoliaceae</taxon>
        <taxon>Ilex</taxon>
    </lineage>
</organism>
<dbReference type="InterPro" id="IPR002885">
    <property type="entry name" value="PPR_rpt"/>
</dbReference>
<dbReference type="NCBIfam" id="TIGR00756">
    <property type="entry name" value="PPR"/>
    <property type="match status" value="5"/>
</dbReference>
<dbReference type="InterPro" id="IPR011990">
    <property type="entry name" value="TPR-like_helical_dom_sf"/>
</dbReference>
<dbReference type="InterPro" id="IPR046960">
    <property type="entry name" value="PPR_At4g14850-like_plant"/>
</dbReference>
<proteinExistence type="inferred from homology"/>
<sequence length="736" mass="82200">MLHGFASRRLFSAFPYFHSPKLSDPSIFSRRISITHHRQGPNPYQISQFPGTHIELLDFFDHFLQQCITIQQLKQIHTQIIFGGSLQSGFLAARLVSIYAMFGILTDARDVFENTSTGCNSNLLLWNSILRANVTYGEYEETLSLYRRMRNLGIWADGFTFPLVIRACAMLGDSKLCENVHCHVLQMGFQNHLHVVNELLVMYGKLGQMGEASKLFDRMVVRSQISWNTMVSGFAINHDCHGAFDMFQKMEFEGCEPNPVTWTSLLSSHTRCGLHEETLQLYVVMRNKCIGATGEAVAVVISVCVNLGLFNKGVAVHGYVIRGGFQNYSIVKNSLICLYGKRGAAKDAETLFSEMESKNLVTWNALISSYAESGLCDEAFAVFSQLQMLDGYTVLRPSVVSWSAIIGAFASKGRFDESLELFRKMQVAGVTANSVTISSVLSICAELPALRLGQEIHAFVVRGLMDINVLVGNGLINMYTKCGSLKEGHLAFEKIDGRDLISWNTMIAGYGMHGLGENAVRTFDQMTEAGYKPDGVTFVAVLSACSHVGLVTEGRKLFDQMTREFRIEPQVEHYACMVDLLGRAGFLQEASDIVKRMPMEPNDYVWGTLLNSCRMYKNTVVAEDTASQIFGLSSEMTGSYMLLSNLYAASGRWKDSARIRLSAKTRGLKKIPGQSWIEVKKKVCMFSAGHAVQMGMDEIYRILETLSLHVEMEGYVPDSIFLRQNIDLEEICISEV</sequence>
<dbReference type="Pfam" id="PF20431">
    <property type="entry name" value="E_motif"/>
    <property type="match status" value="1"/>
</dbReference>
<keyword evidence="5" id="KW-1185">Reference proteome</keyword>
<reference evidence="4 5" key="1">
    <citation type="submission" date="2024-02" db="EMBL/GenBank/DDBJ databases">
        <authorList>
            <person name="Vignale AGUSTIN F."/>
            <person name="Sosa J E."/>
            <person name="Modenutti C."/>
        </authorList>
    </citation>
    <scope>NUCLEOTIDE SEQUENCE [LARGE SCALE GENOMIC DNA]</scope>
</reference>
<dbReference type="PANTHER" id="PTHR47926">
    <property type="entry name" value="PENTATRICOPEPTIDE REPEAT-CONTAINING PROTEIN"/>
    <property type="match status" value="1"/>
</dbReference>
<feature type="repeat" description="PPR" evidence="3">
    <location>
        <begin position="499"/>
        <end position="533"/>
    </location>
</feature>
<comment type="similarity">
    <text evidence="2">Belongs to the PPR family. PCMP-E subfamily.</text>
</comment>
<dbReference type="AlphaFoldDB" id="A0ABC8UG39"/>
<evidence type="ECO:0000256" key="3">
    <source>
        <dbReference type="PROSITE-ProRule" id="PRU00708"/>
    </source>
</evidence>
<dbReference type="Proteomes" id="UP001642360">
    <property type="component" value="Unassembled WGS sequence"/>
</dbReference>